<dbReference type="Gene3D" id="2.160.20.10">
    <property type="entry name" value="Single-stranded right-handed beta-helix, Pectin lyase-like"/>
    <property type="match status" value="1"/>
</dbReference>
<keyword evidence="6" id="KW-0964">Secreted</keyword>
<evidence type="ECO:0000256" key="11">
    <source>
        <dbReference type="ARBA" id="ARBA00047928"/>
    </source>
</evidence>
<keyword evidence="15" id="KW-1133">Transmembrane helix</keyword>
<evidence type="ECO:0000256" key="5">
    <source>
        <dbReference type="ARBA" id="ARBA00013229"/>
    </source>
</evidence>
<evidence type="ECO:0000259" key="16">
    <source>
        <dbReference type="SMART" id="SM00856"/>
    </source>
</evidence>
<evidence type="ECO:0000256" key="10">
    <source>
        <dbReference type="ARBA" id="ARBA00023180"/>
    </source>
</evidence>
<accession>A0AAW2DCD3</accession>
<dbReference type="Proteomes" id="UP001459277">
    <property type="component" value="Unassembled WGS sequence"/>
</dbReference>
<dbReference type="EC" id="3.1.1.11" evidence="5 14"/>
<proteinExistence type="inferred from homology"/>
<comment type="catalytic activity">
    <reaction evidence="11 14">
        <text>[(1-&gt;4)-alpha-D-galacturonosyl methyl ester](n) + n H2O = [(1-&gt;4)-alpha-D-galacturonosyl](n) + n methanol + n H(+)</text>
        <dbReference type="Rhea" id="RHEA:22380"/>
        <dbReference type="Rhea" id="RHEA-COMP:14570"/>
        <dbReference type="Rhea" id="RHEA-COMP:14573"/>
        <dbReference type="ChEBI" id="CHEBI:15377"/>
        <dbReference type="ChEBI" id="CHEBI:15378"/>
        <dbReference type="ChEBI" id="CHEBI:17790"/>
        <dbReference type="ChEBI" id="CHEBI:140522"/>
        <dbReference type="ChEBI" id="CHEBI:140523"/>
        <dbReference type="EC" id="3.1.1.11"/>
    </reaction>
</comment>
<evidence type="ECO:0000256" key="12">
    <source>
        <dbReference type="ARBA" id="ARBA00057335"/>
    </source>
</evidence>
<evidence type="ECO:0000256" key="8">
    <source>
        <dbReference type="ARBA" id="ARBA00023085"/>
    </source>
</evidence>
<dbReference type="FunFam" id="1.20.140.40:FF:000001">
    <property type="entry name" value="Pectinesterase"/>
    <property type="match status" value="1"/>
</dbReference>
<comment type="similarity">
    <text evidence="4">In the C-terminal section; belongs to the pectinesterase family.</text>
</comment>
<name>A0AAW2DCD3_9ROSI</name>
<keyword evidence="6" id="KW-0134">Cell wall</keyword>
<comment type="similarity">
    <text evidence="3">In the N-terminal section; belongs to the PMEI family.</text>
</comment>
<evidence type="ECO:0000256" key="6">
    <source>
        <dbReference type="ARBA" id="ARBA00022512"/>
    </source>
</evidence>
<dbReference type="InterPro" id="IPR012334">
    <property type="entry name" value="Pectin_lyas_fold"/>
</dbReference>
<dbReference type="SUPFAM" id="SSF51126">
    <property type="entry name" value="Pectin lyase-like"/>
    <property type="match status" value="1"/>
</dbReference>
<keyword evidence="10" id="KW-0325">Glycoprotein</keyword>
<comment type="caution">
    <text evidence="17">The sequence shown here is derived from an EMBL/GenBank/DDBJ whole genome shotgun (WGS) entry which is preliminary data.</text>
</comment>
<keyword evidence="18" id="KW-1185">Reference proteome</keyword>
<feature type="active site" evidence="13">
    <location>
        <position position="433"/>
    </location>
</feature>
<feature type="domain" description="Pectinesterase inhibitor" evidence="16">
    <location>
        <begin position="85"/>
        <end position="237"/>
    </location>
</feature>
<dbReference type="PANTHER" id="PTHR31707">
    <property type="entry name" value="PECTINESTERASE"/>
    <property type="match status" value="1"/>
</dbReference>
<dbReference type="EMBL" id="JAZDWU010000003">
    <property type="protein sequence ID" value="KAL0008265.1"/>
    <property type="molecule type" value="Genomic_DNA"/>
</dbReference>
<evidence type="ECO:0000313" key="17">
    <source>
        <dbReference type="EMBL" id="KAL0008265.1"/>
    </source>
</evidence>
<keyword evidence="9" id="KW-1015">Disulfide bond</keyword>
<dbReference type="Gene3D" id="1.20.140.40">
    <property type="entry name" value="Invertase/pectin methylesterase inhibitor family protein"/>
    <property type="match status" value="1"/>
</dbReference>
<dbReference type="GO" id="GO:0042545">
    <property type="term" value="P:cell wall modification"/>
    <property type="evidence" value="ECO:0007669"/>
    <property type="project" value="UniProtKB-UniRule"/>
</dbReference>
<sequence length="590" mass="64199">MEVESEDGSDAKHFTGTRAVVGALCTPTRTLKLHADQAKLEAARKTRKRIIVISLSSIILVAIVVAAVVGTRGSSGSNKGSDAQPLSTSVKAVCDVTLYPDSCFASLSPLSNSTNIQPLDVFKLAIQVAMNEGSNAALKLSEPGFLNGFNDNMTTIAMENCQEHLSLALDDLNSTLYAGSDSFLQVIDDLITWLSSAGTCQQTCIDGFENANQTSIQTTIADHLKNSTELTSNGLAITTWLSNILGSVKLRRLMSYPENQEEPEWLHPNDSKLLQSPDLRHQANIIVGKDASCEYKKIADALKQVPKKSDKRFVIYVKKGVYYENVLVDKNMWNVVMVGDGSTATIVSGNLNFVDGTPTFATATFAVYGKGFVARDMGFRNNAGAIKQQAVALMSKSDLSIFYRCHIDAFQDTLCAHSNRQFYRECNIYGTVDFIFGNSAVVLQKCNISAKVPILGQQNTITAQGKLDPNQNTGISIQGCTISPFGNLSSVQTYLGRPWKNYSTTVFLQNNLGSLINPNGWLPWVGTSAPSTIFYSEYQNYGPGSSTKNRVKWKGVKTINLQVASKFTVDKFIQGNKWISASGAPYQPGL</sequence>
<dbReference type="SUPFAM" id="SSF101148">
    <property type="entry name" value="Plant invertase/pectin methylesterase inhibitor"/>
    <property type="match status" value="1"/>
</dbReference>
<dbReference type="InterPro" id="IPR011050">
    <property type="entry name" value="Pectin_lyase_fold/virulence"/>
</dbReference>
<keyword evidence="15" id="KW-0472">Membrane</keyword>
<gene>
    <name evidence="17" type="ORF">SO802_009767</name>
</gene>
<dbReference type="InterPro" id="IPR006501">
    <property type="entry name" value="Pectinesterase_inhib_dom"/>
</dbReference>
<dbReference type="GO" id="GO:0004857">
    <property type="term" value="F:enzyme inhibitor activity"/>
    <property type="evidence" value="ECO:0007669"/>
    <property type="project" value="InterPro"/>
</dbReference>
<evidence type="ECO:0000256" key="3">
    <source>
        <dbReference type="ARBA" id="ARBA00006027"/>
    </source>
</evidence>
<dbReference type="Pfam" id="PF01095">
    <property type="entry name" value="Pectinesterase"/>
    <property type="match status" value="1"/>
</dbReference>
<dbReference type="SMART" id="SM00856">
    <property type="entry name" value="PMEI"/>
    <property type="match status" value="1"/>
</dbReference>
<comment type="function">
    <text evidence="12">Acts in the modification of cell walls via demethylesterification of cell wall pectin.</text>
</comment>
<keyword evidence="15" id="KW-0812">Transmembrane</keyword>
<dbReference type="PROSITE" id="PS00503">
    <property type="entry name" value="PECTINESTERASE_2"/>
    <property type="match status" value="1"/>
</dbReference>
<dbReference type="AlphaFoldDB" id="A0AAW2DCD3"/>
<dbReference type="NCBIfam" id="TIGR01614">
    <property type="entry name" value="PME_inhib"/>
    <property type="match status" value="1"/>
</dbReference>
<evidence type="ECO:0000256" key="13">
    <source>
        <dbReference type="PROSITE-ProRule" id="PRU10040"/>
    </source>
</evidence>
<dbReference type="GO" id="GO:0045490">
    <property type="term" value="P:pectin catabolic process"/>
    <property type="evidence" value="ECO:0007669"/>
    <property type="project" value="UniProtKB-UniRule"/>
</dbReference>
<dbReference type="InterPro" id="IPR033131">
    <property type="entry name" value="Pectinesterase_Asp_AS"/>
</dbReference>
<dbReference type="Pfam" id="PF04043">
    <property type="entry name" value="PMEI"/>
    <property type="match status" value="1"/>
</dbReference>
<keyword evidence="7 14" id="KW-0378">Hydrolase</keyword>
<organism evidence="17 18">
    <name type="scientific">Lithocarpus litseifolius</name>
    <dbReference type="NCBI Taxonomy" id="425828"/>
    <lineage>
        <taxon>Eukaryota</taxon>
        <taxon>Viridiplantae</taxon>
        <taxon>Streptophyta</taxon>
        <taxon>Embryophyta</taxon>
        <taxon>Tracheophyta</taxon>
        <taxon>Spermatophyta</taxon>
        <taxon>Magnoliopsida</taxon>
        <taxon>eudicotyledons</taxon>
        <taxon>Gunneridae</taxon>
        <taxon>Pentapetalae</taxon>
        <taxon>rosids</taxon>
        <taxon>fabids</taxon>
        <taxon>Fagales</taxon>
        <taxon>Fagaceae</taxon>
        <taxon>Lithocarpus</taxon>
    </lineage>
</organism>
<keyword evidence="8 14" id="KW-0063">Aspartyl esterase</keyword>
<evidence type="ECO:0000256" key="2">
    <source>
        <dbReference type="ARBA" id="ARBA00005184"/>
    </source>
</evidence>
<evidence type="ECO:0000256" key="15">
    <source>
        <dbReference type="SAM" id="Phobius"/>
    </source>
</evidence>
<protein>
    <recommendedName>
        <fullName evidence="5 14">Pectinesterase</fullName>
        <ecNumber evidence="5 14">3.1.1.11</ecNumber>
    </recommendedName>
</protein>
<dbReference type="FunFam" id="2.160.20.10:FF:000001">
    <property type="entry name" value="Pectinesterase"/>
    <property type="match status" value="1"/>
</dbReference>
<evidence type="ECO:0000256" key="1">
    <source>
        <dbReference type="ARBA" id="ARBA00004191"/>
    </source>
</evidence>
<comment type="pathway">
    <text evidence="2 14">Glycan metabolism; pectin degradation; 2-dehydro-3-deoxy-D-gluconate from pectin: step 1/5.</text>
</comment>
<dbReference type="InterPro" id="IPR000070">
    <property type="entry name" value="Pectinesterase_cat"/>
</dbReference>
<dbReference type="GO" id="GO:0030599">
    <property type="term" value="F:pectinesterase activity"/>
    <property type="evidence" value="ECO:0007669"/>
    <property type="project" value="UniProtKB-UniRule"/>
</dbReference>
<evidence type="ECO:0000256" key="14">
    <source>
        <dbReference type="RuleBase" id="RU000589"/>
    </source>
</evidence>
<evidence type="ECO:0000256" key="4">
    <source>
        <dbReference type="ARBA" id="ARBA00007786"/>
    </source>
</evidence>
<feature type="transmembrane region" description="Helical" evidence="15">
    <location>
        <begin position="50"/>
        <end position="69"/>
    </location>
</feature>
<evidence type="ECO:0000256" key="7">
    <source>
        <dbReference type="ARBA" id="ARBA00022801"/>
    </source>
</evidence>
<dbReference type="InterPro" id="IPR035513">
    <property type="entry name" value="Invertase/methylesterase_inhib"/>
</dbReference>
<reference evidence="17 18" key="1">
    <citation type="submission" date="2024-01" db="EMBL/GenBank/DDBJ databases">
        <title>A telomere-to-telomere, gap-free genome of sweet tea (Lithocarpus litseifolius).</title>
        <authorList>
            <person name="Zhou J."/>
        </authorList>
    </citation>
    <scope>NUCLEOTIDE SEQUENCE [LARGE SCALE GENOMIC DNA]</scope>
    <source>
        <strain evidence="17">Zhou-2022a</strain>
        <tissue evidence="17">Leaf</tissue>
    </source>
</reference>
<comment type="subcellular location">
    <subcellularLocation>
        <location evidence="1">Secreted</location>
        <location evidence="1">Cell wall</location>
    </subcellularLocation>
</comment>
<evidence type="ECO:0000313" key="18">
    <source>
        <dbReference type="Proteomes" id="UP001459277"/>
    </source>
</evidence>
<dbReference type="CDD" id="cd15798">
    <property type="entry name" value="PMEI-like_3"/>
    <property type="match status" value="1"/>
</dbReference>
<evidence type="ECO:0000256" key="9">
    <source>
        <dbReference type="ARBA" id="ARBA00023157"/>
    </source>
</evidence>